<dbReference type="RefSeq" id="WP_386053380.1">
    <property type="nucleotide sequence ID" value="NZ_JBHTKH010000008.1"/>
</dbReference>
<evidence type="ECO:0000313" key="2">
    <source>
        <dbReference type="Proteomes" id="UP001597046"/>
    </source>
</evidence>
<comment type="caution">
    <text evidence="1">The sequence shown here is derived from an EMBL/GenBank/DDBJ whole genome shotgun (WGS) entry which is preliminary data.</text>
</comment>
<gene>
    <name evidence="1" type="ORF">ACFQ2V_13790</name>
</gene>
<organism evidence="1 2">
    <name type="scientific">Terrabacter terrigena</name>
    <dbReference type="NCBI Taxonomy" id="574718"/>
    <lineage>
        <taxon>Bacteria</taxon>
        <taxon>Bacillati</taxon>
        <taxon>Actinomycetota</taxon>
        <taxon>Actinomycetes</taxon>
        <taxon>Micrococcales</taxon>
        <taxon>Intrasporangiaceae</taxon>
        <taxon>Terrabacter</taxon>
    </lineage>
</organism>
<proteinExistence type="predicted"/>
<protein>
    <submittedName>
        <fullName evidence="1">Uncharacterized protein</fullName>
    </submittedName>
</protein>
<accession>A0ABW3MXF3</accession>
<dbReference type="EMBL" id="JBHTKH010000008">
    <property type="protein sequence ID" value="MFD1055383.1"/>
    <property type="molecule type" value="Genomic_DNA"/>
</dbReference>
<reference evidence="2" key="1">
    <citation type="journal article" date="2019" name="Int. J. Syst. Evol. Microbiol.">
        <title>The Global Catalogue of Microorganisms (GCM) 10K type strain sequencing project: providing services to taxonomists for standard genome sequencing and annotation.</title>
        <authorList>
            <consortium name="The Broad Institute Genomics Platform"/>
            <consortium name="The Broad Institute Genome Sequencing Center for Infectious Disease"/>
            <person name="Wu L."/>
            <person name="Ma J."/>
        </authorList>
    </citation>
    <scope>NUCLEOTIDE SEQUENCE [LARGE SCALE GENOMIC DNA]</scope>
    <source>
        <strain evidence="2">CCUG 57508</strain>
    </source>
</reference>
<name>A0ABW3MXF3_9MICO</name>
<keyword evidence="2" id="KW-1185">Reference proteome</keyword>
<dbReference type="Proteomes" id="UP001597046">
    <property type="component" value="Unassembled WGS sequence"/>
</dbReference>
<sequence>MSRTPFAPLFDHLVDDAAVFPPGLAPVDVAVREHLDRRTGPYAAHLGPLLVPATAAGELAGLAARDERAVAEPLEVGLVVRPGSPLEPLFDAVELLREDPRVVVAAAELGWSDGDAGWRRALDLGVPLVVEVGLGSDQESGLDDIAEAVDHEHDVTAKFRTGVTPAWPWPDETTLAAFIDAVVLRGLSFKLTGGLHHAVRGDHGGEPMHGLLNVLLATHEALDGAETRELAGELTRRDTEVLVTAVSGLHEDDARRLRRSFTAYGCCGVLDPLTELEALGLVPTKETPA</sequence>
<evidence type="ECO:0000313" key="1">
    <source>
        <dbReference type="EMBL" id="MFD1055383.1"/>
    </source>
</evidence>